<evidence type="ECO:0000256" key="1">
    <source>
        <dbReference type="SAM" id="Phobius"/>
    </source>
</evidence>
<dbReference type="SUPFAM" id="SSF49478">
    <property type="entry name" value="Cna protein B-type domain"/>
    <property type="match status" value="1"/>
</dbReference>
<proteinExistence type="predicted"/>
<dbReference type="AlphaFoldDB" id="A0A7V5P0R1"/>
<organism evidence="2">
    <name type="scientific">Thermodesulfatator atlanticus</name>
    <dbReference type="NCBI Taxonomy" id="501497"/>
    <lineage>
        <taxon>Bacteria</taxon>
        <taxon>Pseudomonadati</taxon>
        <taxon>Thermodesulfobacteriota</taxon>
        <taxon>Thermodesulfobacteria</taxon>
        <taxon>Thermodesulfobacteriales</taxon>
        <taxon>Thermodesulfatatoraceae</taxon>
        <taxon>Thermodesulfatator</taxon>
    </lineage>
</organism>
<keyword evidence="2" id="KW-0645">Protease</keyword>
<keyword evidence="1" id="KW-0812">Transmembrane</keyword>
<keyword evidence="2" id="KW-0121">Carboxypeptidase</keyword>
<evidence type="ECO:0000313" key="2">
    <source>
        <dbReference type="EMBL" id="HHI97779.1"/>
    </source>
</evidence>
<reference evidence="2" key="1">
    <citation type="journal article" date="2020" name="mSystems">
        <title>Genome- and Community-Level Interaction Insights into Carbon Utilization and Element Cycling Functions of Hydrothermarchaeota in Hydrothermal Sediment.</title>
        <authorList>
            <person name="Zhou Z."/>
            <person name="Liu Y."/>
            <person name="Xu W."/>
            <person name="Pan J."/>
            <person name="Luo Z.H."/>
            <person name="Li M."/>
        </authorList>
    </citation>
    <scope>NUCLEOTIDE SEQUENCE [LARGE SCALE GENOMIC DNA]</scope>
    <source>
        <strain evidence="2">HyVt-533</strain>
    </source>
</reference>
<dbReference type="Proteomes" id="UP000886101">
    <property type="component" value="Unassembled WGS sequence"/>
</dbReference>
<protein>
    <submittedName>
        <fullName evidence="2">Carboxypeptidase regulatory-like domain-containing protein</fullName>
    </submittedName>
</protein>
<accession>A0A7V5P0R1</accession>
<name>A0A7V5P0R1_9BACT</name>
<gene>
    <name evidence="2" type="ORF">ENJ96_07990</name>
</gene>
<feature type="non-terminal residue" evidence="2">
    <location>
        <position position="142"/>
    </location>
</feature>
<sequence length="142" mass="16231">MWKPWWPLLLLSCLNLVLVFASSPLAHGVRGRFYQGPFLGLEATYSDGTPMSYARTKVFYDREKIPFQTGVTDRNGRFLFAPDRPGRYRVIVEDGEGHRLEMELTSQKAAQSPAKNLRNFLILSGQTFLGLILIFIFFKALK</sequence>
<dbReference type="GO" id="GO:0004180">
    <property type="term" value="F:carboxypeptidase activity"/>
    <property type="evidence" value="ECO:0007669"/>
    <property type="project" value="UniProtKB-KW"/>
</dbReference>
<keyword evidence="1" id="KW-0472">Membrane</keyword>
<feature type="transmembrane region" description="Helical" evidence="1">
    <location>
        <begin position="120"/>
        <end position="141"/>
    </location>
</feature>
<comment type="caution">
    <text evidence="2">The sequence shown here is derived from an EMBL/GenBank/DDBJ whole genome shotgun (WGS) entry which is preliminary data.</text>
</comment>
<dbReference type="EMBL" id="DROK01000235">
    <property type="protein sequence ID" value="HHI97779.1"/>
    <property type="molecule type" value="Genomic_DNA"/>
</dbReference>
<keyword evidence="1" id="KW-1133">Transmembrane helix</keyword>
<keyword evidence="2" id="KW-0378">Hydrolase</keyword>